<evidence type="ECO:0000256" key="3">
    <source>
        <dbReference type="SAM" id="MobiDB-lite"/>
    </source>
</evidence>
<organism evidence="4 5">
    <name type="scientific">Corynebacterium nasicanis</name>
    <dbReference type="NCBI Taxonomy" id="1448267"/>
    <lineage>
        <taxon>Bacteria</taxon>
        <taxon>Bacillati</taxon>
        <taxon>Actinomycetota</taxon>
        <taxon>Actinomycetes</taxon>
        <taxon>Mycobacteriales</taxon>
        <taxon>Corynebacteriaceae</taxon>
        <taxon>Corynebacterium</taxon>
    </lineage>
</organism>
<dbReference type="CDD" id="cd17242">
    <property type="entry name" value="MobM_relaxase"/>
    <property type="match status" value="1"/>
</dbReference>
<dbReference type="Proteomes" id="UP001596244">
    <property type="component" value="Unassembled WGS sequence"/>
</dbReference>
<proteinExistence type="inferred from homology"/>
<dbReference type="Pfam" id="PF01076">
    <property type="entry name" value="Mob_Pre"/>
    <property type="match status" value="1"/>
</dbReference>
<keyword evidence="5" id="KW-1185">Reference proteome</keyword>
<name>A0ABW1QB66_9CORY</name>
<dbReference type="InterPro" id="IPR001668">
    <property type="entry name" value="Mob_Pre"/>
</dbReference>
<feature type="region of interest" description="Disordered" evidence="3">
    <location>
        <begin position="455"/>
        <end position="486"/>
    </location>
</feature>
<keyword evidence="2" id="KW-0175">Coiled coil</keyword>
<sequence length="486" mass="55176">MAAVRGTTSYVWKGYTTSEIRGLIRHDVRSIEEARGIQRQHSNPMIVGARTDQNRVLINDGTSGFREAVSAEEIWNAIDARLDERATVGSTGKQRKIRSDSKTAIQFILQLDPDFTGECESMSDEKRDEIESLHEVMIQEVVNRMGHRNVIAVAHHWDETHPHVHITATAMTRDNRVSLRPALGTGMEACDWSVHHDSMRLALRENGYEATLERVGQGRKGESLTLYKKLRDDARSFESALNDRDKSLSAREVAADKREIDQDLRDIRLGEIDVEQQVGRRILEADKSELQQKREELDTVLPRMKREAEKEAKAIVDEARDDADKIRSTASVEAARIQESARQLALSEWEQEKKSMRSKAISDFNLWRGRQEAVVNAELQSRLQDVSDREGAVTKREAVLTQREDAINAYIDKVQAYGAGLVTQLQGRVKRYDIALQRAFKNAWDSDRLSRFAEMLDEQRPGMRRMPGGQSQQPQAPRPSGPQLGE</sequence>
<protein>
    <submittedName>
        <fullName evidence="4">Plasmid recombination protein</fullName>
    </submittedName>
</protein>
<gene>
    <name evidence="4" type="ORF">ACFPUZ_03235</name>
</gene>
<dbReference type="Gene3D" id="3.30.930.30">
    <property type="match status" value="1"/>
</dbReference>
<comment type="caution">
    <text evidence="4">The sequence shown here is derived from an EMBL/GenBank/DDBJ whole genome shotgun (WGS) entry which is preliminary data.</text>
</comment>
<feature type="coiled-coil region" evidence="2">
    <location>
        <begin position="280"/>
        <end position="307"/>
    </location>
</feature>
<evidence type="ECO:0000256" key="1">
    <source>
        <dbReference type="ARBA" id="ARBA00010657"/>
    </source>
</evidence>
<accession>A0ABW1QB66</accession>
<evidence type="ECO:0000313" key="5">
    <source>
        <dbReference type="Proteomes" id="UP001596244"/>
    </source>
</evidence>
<evidence type="ECO:0000256" key="2">
    <source>
        <dbReference type="SAM" id="Coils"/>
    </source>
</evidence>
<dbReference type="CDD" id="cd06503">
    <property type="entry name" value="ATP-synt_Fo_b"/>
    <property type="match status" value="1"/>
</dbReference>
<evidence type="ECO:0000313" key="4">
    <source>
        <dbReference type="EMBL" id="MFC6145825.1"/>
    </source>
</evidence>
<dbReference type="RefSeq" id="WP_376999813.1">
    <property type="nucleotide sequence ID" value="NZ_JBHSQE010000001.1"/>
</dbReference>
<dbReference type="EMBL" id="JBHSQE010000001">
    <property type="protein sequence ID" value="MFC6145825.1"/>
    <property type="molecule type" value="Genomic_DNA"/>
</dbReference>
<comment type="similarity">
    <text evidence="1">Belongs to the plasmid mobilization pre family.</text>
</comment>
<reference evidence="5" key="1">
    <citation type="journal article" date="2019" name="Int. J. Syst. Evol. Microbiol.">
        <title>The Global Catalogue of Microorganisms (GCM) 10K type strain sequencing project: providing services to taxonomists for standard genome sequencing and annotation.</title>
        <authorList>
            <consortium name="The Broad Institute Genomics Platform"/>
            <consortium name="The Broad Institute Genome Sequencing Center for Infectious Disease"/>
            <person name="Wu L."/>
            <person name="Ma J."/>
        </authorList>
    </citation>
    <scope>NUCLEOTIDE SEQUENCE [LARGE SCALE GENOMIC DNA]</scope>
    <source>
        <strain evidence="5">CCUG 51943</strain>
    </source>
</reference>